<protein>
    <submittedName>
        <fullName evidence="1">Uncharacterized protein</fullName>
    </submittedName>
</protein>
<reference evidence="1 2" key="1">
    <citation type="journal article" date="2022" name="Nat. Plants">
        <title>Genomes of leafy and leafless Platanthera orchids illuminate the evolution of mycoheterotrophy.</title>
        <authorList>
            <person name="Li M.H."/>
            <person name="Liu K.W."/>
            <person name="Li Z."/>
            <person name="Lu H.C."/>
            <person name="Ye Q.L."/>
            <person name="Zhang D."/>
            <person name="Wang J.Y."/>
            <person name="Li Y.F."/>
            <person name="Zhong Z.M."/>
            <person name="Liu X."/>
            <person name="Yu X."/>
            <person name="Liu D.K."/>
            <person name="Tu X.D."/>
            <person name="Liu B."/>
            <person name="Hao Y."/>
            <person name="Liao X.Y."/>
            <person name="Jiang Y.T."/>
            <person name="Sun W.H."/>
            <person name="Chen J."/>
            <person name="Chen Y.Q."/>
            <person name="Ai Y."/>
            <person name="Zhai J.W."/>
            <person name="Wu S.S."/>
            <person name="Zhou Z."/>
            <person name="Hsiao Y.Y."/>
            <person name="Wu W.L."/>
            <person name="Chen Y.Y."/>
            <person name="Lin Y.F."/>
            <person name="Hsu J.L."/>
            <person name="Li C.Y."/>
            <person name="Wang Z.W."/>
            <person name="Zhao X."/>
            <person name="Zhong W.Y."/>
            <person name="Ma X.K."/>
            <person name="Ma L."/>
            <person name="Huang J."/>
            <person name="Chen G.Z."/>
            <person name="Huang M.Z."/>
            <person name="Huang L."/>
            <person name="Peng D.H."/>
            <person name="Luo Y.B."/>
            <person name="Zou S.Q."/>
            <person name="Chen S.P."/>
            <person name="Lan S."/>
            <person name="Tsai W.C."/>
            <person name="Van de Peer Y."/>
            <person name="Liu Z.J."/>
        </authorList>
    </citation>
    <scope>NUCLEOTIDE SEQUENCE [LARGE SCALE GENOMIC DNA]</scope>
    <source>
        <strain evidence="1">Lor288</strain>
    </source>
</reference>
<proteinExistence type="predicted"/>
<name>A0ABR2LRI4_9ASPA</name>
<dbReference type="PANTHER" id="PTHR36781:SF1">
    <property type="entry name" value="OS05G0114600 PROTEIN"/>
    <property type="match status" value="1"/>
</dbReference>
<keyword evidence="2" id="KW-1185">Reference proteome</keyword>
<gene>
    <name evidence="1" type="ORF">KSP40_PGU022748</name>
</gene>
<dbReference type="EMBL" id="JBBWWR010000016">
    <property type="protein sequence ID" value="KAK8947703.1"/>
    <property type="molecule type" value="Genomic_DNA"/>
</dbReference>
<evidence type="ECO:0000313" key="1">
    <source>
        <dbReference type="EMBL" id="KAK8947703.1"/>
    </source>
</evidence>
<accession>A0ABR2LRI4</accession>
<evidence type="ECO:0000313" key="2">
    <source>
        <dbReference type="Proteomes" id="UP001412067"/>
    </source>
</evidence>
<sequence>MTSKTKFLVGMMASSSAAVQKAATPVAPMSYQFTWKDKIAKYKSELAKGVWGYWKLGAWTPLALSARKRAAIRKEALLAGERAHTAELMQKMPEMLLAYKGCCPRLASPSKAAP</sequence>
<comment type="caution">
    <text evidence="1">The sequence shown here is derived from an EMBL/GenBank/DDBJ whole genome shotgun (WGS) entry which is preliminary data.</text>
</comment>
<dbReference type="PANTHER" id="PTHR36781">
    <property type="entry name" value="OS05G0114600 PROTEIN"/>
    <property type="match status" value="1"/>
</dbReference>
<dbReference type="Proteomes" id="UP001412067">
    <property type="component" value="Unassembled WGS sequence"/>
</dbReference>
<organism evidence="1 2">
    <name type="scientific">Platanthera guangdongensis</name>
    <dbReference type="NCBI Taxonomy" id="2320717"/>
    <lineage>
        <taxon>Eukaryota</taxon>
        <taxon>Viridiplantae</taxon>
        <taxon>Streptophyta</taxon>
        <taxon>Embryophyta</taxon>
        <taxon>Tracheophyta</taxon>
        <taxon>Spermatophyta</taxon>
        <taxon>Magnoliopsida</taxon>
        <taxon>Liliopsida</taxon>
        <taxon>Asparagales</taxon>
        <taxon>Orchidaceae</taxon>
        <taxon>Orchidoideae</taxon>
        <taxon>Orchideae</taxon>
        <taxon>Orchidinae</taxon>
        <taxon>Platanthera</taxon>
    </lineage>
</organism>